<dbReference type="GO" id="GO:0005737">
    <property type="term" value="C:cytoplasm"/>
    <property type="evidence" value="ECO:0007669"/>
    <property type="project" value="TreeGrafter"/>
</dbReference>
<dbReference type="InterPro" id="IPR050126">
    <property type="entry name" value="Ap4A_hydrolase"/>
</dbReference>
<dbReference type="PANTHER" id="PTHR42850:SF4">
    <property type="entry name" value="ZINC-DEPENDENT ENDOPOLYPHOSPHATASE"/>
    <property type="match status" value="1"/>
</dbReference>
<dbReference type="eggNOG" id="COG0639">
    <property type="taxonomic scope" value="Bacteria"/>
</dbReference>
<accession>Q2CCU5</accession>
<evidence type="ECO:0000259" key="1">
    <source>
        <dbReference type="Pfam" id="PF00149"/>
    </source>
</evidence>
<proteinExistence type="predicted"/>
<evidence type="ECO:0000313" key="3">
    <source>
        <dbReference type="Proteomes" id="UP000003635"/>
    </source>
</evidence>
<dbReference type="GO" id="GO:0008803">
    <property type="term" value="F:bis(5'-nucleosyl)-tetraphosphatase (symmetrical) activity"/>
    <property type="evidence" value="ECO:0007669"/>
    <property type="project" value="TreeGrafter"/>
</dbReference>
<reference evidence="2 3" key="1">
    <citation type="journal article" date="2010" name="J. Bacteriol.">
        <title>Genome sequences of Oceanicola granulosus HTCC2516(T) and Oceanicola batsensis HTCC2597(TDelta).</title>
        <authorList>
            <person name="Thrash J.C."/>
            <person name="Cho J.C."/>
            <person name="Vergin K.L."/>
            <person name="Giovannoni S.J."/>
        </authorList>
    </citation>
    <scope>NUCLEOTIDE SEQUENCE [LARGE SCALE GENOMIC DNA]</scope>
    <source>
        <strain evidence="3">ATCC BAA-861 / DSM 15982 / KCTC 12143 / HTCC2516</strain>
    </source>
</reference>
<evidence type="ECO:0000313" key="2">
    <source>
        <dbReference type="EMBL" id="EAR50528.1"/>
    </source>
</evidence>
<dbReference type="STRING" id="314256.OG2516_09795"/>
<name>Q2CCU5_OCEGH</name>
<dbReference type="EMBL" id="AAOT01000027">
    <property type="protein sequence ID" value="EAR50528.1"/>
    <property type="molecule type" value="Genomic_DNA"/>
</dbReference>
<keyword evidence="3" id="KW-1185">Reference proteome</keyword>
<dbReference type="AlphaFoldDB" id="Q2CCU5"/>
<dbReference type="Gene3D" id="3.60.21.10">
    <property type="match status" value="1"/>
</dbReference>
<dbReference type="Proteomes" id="UP000003635">
    <property type="component" value="Unassembled WGS sequence"/>
</dbReference>
<dbReference type="SUPFAM" id="SSF56300">
    <property type="entry name" value="Metallo-dependent phosphatases"/>
    <property type="match status" value="1"/>
</dbReference>
<dbReference type="PANTHER" id="PTHR42850">
    <property type="entry name" value="METALLOPHOSPHOESTERASE"/>
    <property type="match status" value="1"/>
</dbReference>
<sequence>MNVTRPIYAVGDIHGHPDKLDRALDLVAADGGADAPMVFLGDFTDRGPDSRGVLDRLVAGRDAGRDWRFVLGNHDRMFLRFVTRGEVRDSRIESGKGWLHPALGGGATLLSYLDLPGFRHPSGGGLDTLATEGLDDGPDALVAELAEAARAQVPSAHVDFIESLPLYIEDDDVLWVHAGLRPGVPLAEQDEDDLLWIRDGFLEHDASFGPLVVHGHTWLDAPTHFGNRIDLDGGAAFGNPLVPAVYDGRDWFTLSDAGRTPLTAP</sequence>
<dbReference type="Pfam" id="PF00149">
    <property type="entry name" value="Metallophos"/>
    <property type="match status" value="1"/>
</dbReference>
<organism evidence="2 3">
    <name type="scientific">Oceanicola granulosus (strain ATCC BAA-861 / DSM 15982 / KCTC 12143 / HTCC2516)</name>
    <dbReference type="NCBI Taxonomy" id="314256"/>
    <lineage>
        <taxon>Bacteria</taxon>
        <taxon>Pseudomonadati</taxon>
        <taxon>Pseudomonadota</taxon>
        <taxon>Alphaproteobacteria</taxon>
        <taxon>Rhodobacterales</taxon>
        <taxon>Roseobacteraceae</taxon>
        <taxon>Oceanicola</taxon>
    </lineage>
</organism>
<dbReference type="InterPro" id="IPR029052">
    <property type="entry name" value="Metallo-depent_PP-like"/>
</dbReference>
<gene>
    <name evidence="2" type="ORF">OG2516_09795</name>
</gene>
<dbReference type="GO" id="GO:0016791">
    <property type="term" value="F:phosphatase activity"/>
    <property type="evidence" value="ECO:0007669"/>
    <property type="project" value="TreeGrafter"/>
</dbReference>
<protein>
    <recommendedName>
        <fullName evidence="1">Calcineurin-like phosphoesterase domain-containing protein</fullName>
    </recommendedName>
</protein>
<feature type="domain" description="Calcineurin-like phosphoesterase" evidence="1">
    <location>
        <begin position="6"/>
        <end position="134"/>
    </location>
</feature>
<dbReference type="GO" id="GO:0110154">
    <property type="term" value="P:RNA decapping"/>
    <property type="evidence" value="ECO:0007669"/>
    <property type="project" value="TreeGrafter"/>
</dbReference>
<comment type="caution">
    <text evidence="2">The sequence shown here is derived from an EMBL/GenBank/DDBJ whole genome shotgun (WGS) entry which is preliminary data.</text>
</comment>
<dbReference type="HOGENOM" id="CLU_023125_4_1_5"/>
<dbReference type="RefSeq" id="WP_007255480.1">
    <property type="nucleotide sequence ID" value="NZ_CH724107.1"/>
</dbReference>
<dbReference type="InterPro" id="IPR004843">
    <property type="entry name" value="Calcineurin-like_PHP"/>
</dbReference>